<protein>
    <recommendedName>
        <fullName evidence="2">DUF3298 domain-containing protein</fullName>
    </recommendedName>
</protein>
<dbReference type="RefSeq" id="WP_208916199.1">
    <property type="nucleotide sequence ID" value="NZ_LT840184.1"/>
</dbReference>
<dbReference type="InterPro" id="IPR021729">
    <property type="entry name" value="DUF3298"/>
</dbReference>
<dbReference type="EMBL" id="LT840184">
    <property type="protein sequence ID" value="SMF91893.1"/>
    <property type="molecule type" value="Genomic_DNA"/>
</dbReference>
<dbReference type="AlphaFoldDB" id="A0A1X7HRZ3"/>
<dbReference type="STRING" id="1313296.SAMN05661091_5611"/>
<keyword evidence="1" id="KW-1133">Transmembrane helix</keyword>
<keyword evidence="1" id="KW-0812">Transmembrane</keyword>
<feature type="domain" description="DUF3298" evidence="2">
    <location>
        <begin position="193"/>
        <end position="277"/>
    </location>
</feature>
<evidence type="ECO:0000256" key="1">
    <source>
        <dbReference type="SAM" id="Phobius"/>
    </source>
</evidence>
<keyword evidence="4" id="KW-1185">Reference proteome</keyword>
<dbReference type="InterPro" id="IPR037126">
    <property type="entry name" value="PdaC/RsiV-like_sf"/>
</dbReference>
<dbReference type="Pfam" id="PF11738">
    <property type="entry name" value="DUF3298"/>
    <property type="match status" value="1"/>
</dbReference>
<evidence type="ECO:0000259" key="2">
    <source>
        <dbReference type="Pfam" id="PF11738"/>
    </source>
</evidence>
<evidence type="ECO:0000313" key="4">
    <source>
        <dbReference type="Proteomes" id="UP000192940"/>
    </source>
</evidence>
<feature type="transmembrane region" description="Helical" evidence="1">
    <location>
        <begin position="37"/>
        <end position="56"/>
    </location>
</feature>
<keyword evidence="1" id="KW-0472">Membrane</keyword>
<dbReference type="Gene3D" id="3.30.565.40">
    <property type="entry name" value="Fervidobacterium nodosum Rt17-B1 like"/>
    <property type="match status" value="1"/>
</dbReference>
<dbReference type="Gene3D" id="3.90.640.20">
    <property type="entry name" value="Heat-shock cognate protein, ATPase"/>
    <property type="match status" value="1"/>
</dbReference>
<sequence>MNDRLNNMKKKYESVPIPEELDLVVKRAIKQRKNRRIKLQSLAGGAAASILLFAGVNTSPTFAAAISDVPVLGNLVKVITISEYTQKDDSSETNIKTPAITNLDNPPLEEALNSKYAEENKKLYESFRDEVEELEKTGNANMSLDSGYEIITDTDRLLTLSRYVTTTAASAAETRTYDTIDKQENIVITLPSLFKDDSYIQVISDQIKQQMRQQVQEDQDKIYWIESAEDDDVMTPFESISKDQNFYINADGKLVISFNEYDVAPGYMGVVEFVIPTEALSGILVSHEYIK</sequence>
<name>A0A1X7HRZ3_9BACL</name>
<proteinExistence type="predicted"/>
<reference evidence="3 4" key="1">
    <citation type="submission" date="2017-04" db="EMBL/GenBank/DDBJ databases">
        <authorList>
            <person name="Afonso C.L."/>
            <person name="Miller P.J."/>
            <person name="Scott M.A."/>
            <person name="Spackman E."/>
            <person name="Goraichik I."/>
            <person name="Dimitrov K.M."/>
            <person name="Suarez D.L."/>
            <person name="Swayne D.E."/>
        </authorList>
    </citation>
    <scope>NUCLEOTIDE SEQUENCE [LARGE SCALE GENOMIC DNA]</scope>
    <source>
        <strain evidence="3 4">N3/975</strain>
    </source>
</reference>
<gene>
    <name evidence="3" type="ORF">SAMN05661091_5611</name>
</gene>
<organism evidence="3 4">
    <name type="scientific">Paenibacillus uliginis N3/975</name>
    <dbReference type="NCBI Taxonomy" id="1313296"/>
    <lineage>
        <taxon>Bacteria</taxon>
        <taxon>Bacillati</taxon>
        <taxon>Bacillota</taxon>
        <taxon>Bacilli</taxon>
        <taxon>Bacillales</taxon>
        <taxon>Paenibacillaceae</taxon>
        <taxon>Paenibacillus</taxon>
    </lineage>
</organism>
<dbReference type="Proteomes" id="UP000192940">
    <property type="component" value="Chromosome I"/>
</dbReference>
<evidence type="ECO:0000313" key="3">
    <source>
        <dbReference type="EMBL" id="SMF91893.1"/>
    </source>
</evidence>
<accession>A0A1X7HRZ3</accession>